<accession>A0AAV5FRY1</accession>
<organism evidence="1 2">
    <name type="scientific">Eleusine coracana subsp. coracana</name>
    <dbReference type="NCBI Taxonomy" id="191504"/>
    <lineage>
        <taxon>Eukaryota</taxon>
        <taxon>Viridiplantae</taxon>
        <taxon>Streptophyta</taxon>
        <taxon>Embryophyta</taxon>
        <taxon>Tracheophyta</taxon>
        <taxon>Spermatophyta</taxon>
        <taxon>Magnoliopsida</taxon>
        <taxon>Liliopsida</taxon>
        <taxon>Poales</taxon>
        <taxon>Poaceae</taxon>
        <taxon>PACMAD clade</taxon>
        <taxon>Chloridoideae</taxon>
        <taxon>Cynodonteae</taxon>
        <taxon>Eleusininae</taxon>
        <taxon>Eleusine</taxon>
    </lineage>
</organism>
<reference evidence="1" key="2">
    <citation type="submission" date="2021-12" db="EMBL/GenBank/DDBJ databases">
        <title>Resequencing data analysis of finger millet.</title>
        <authorList>
            <person name="Hatakeyama M."/>
            <person name="Aluri S."/>
            <person name="Balachadran M.T."/>
            <person name="Sivarajan S.R."/>
            <person name="Poveda L."/>
            <person name="Shimizu-Inatsugi R."/>
            <person name="Schlapbach R."/>
            <person name="Sreeman S.M."/>
            <person name="Shimizu K.K."/>
        </authorList>
    </citation>
    <scope>NUCLEOTIDE SEQUENCE</scope>
</reference>
<gene>
    <name evidence="1" type="primary">gb26452</name>
    <name evidence="1" type="ORF">PR202_gb26452</name>
</gene>
<dbReference type="Proteomes" id="UP001054889">
    <property type="component" value="Unassembled WGS sequence"/>
</dbReference>
<proteinExistence type="predicted"/>
<name>A0AAV5FRY1_ELECO</name>
<reference evidence="1" key="1">
    <citation type="journal article" date="2018" name="DNA Res.">
        <title>Multiple hybrid de novo genome assembly of finger millet, an orphan allotetraploid crop.</title>
        <authorList>
            <person name="Hatakeyama M."/>
            <person name="Aluri S."/>
            <person name="Balachadran M.T."/>
            <person name="Sivarajan S.R."/>
            <person name="Patrignani A."/>
            <person name="Gruter S."/>
            <person name="Poveda L."/>
            <person name="Shimizu-Inatsugi R."/>
            <person name="Baeten J."/>
            <person name="Francoijs K.J."/>
            <person name="Nataraja K.N."/>
            <person name="Reddy Y.A.N."/>
            <person name="Phadnis S."/>
            <person name="Ravikumar R.L."/>
            <person name="Schlapbach R."/>
            <person name="Sreeman S.M."/>
            <person name="Shimizu K.K."/>
        </authorList>
    </citation>
    <scope>NUCLEOTIDE SEQUENCE</scope>
</reference>
<comment type="caution">
    <text evidence="1">The sequence shown here is derived from an EMBL/GenBank/DDBJ whole genome shotgun (WGS) entry which is preliminary data.</text>
</comment>
<dbReference type="EMBL" id="BQKI01000095">
    <property type="protein sequence ID" value="GJN37490.1"/>
    <property type="molecule type" value="Genomic_DNA"/>
</dbReference>
<evidence type="ECO:0000313" key="2">
    <source>
        <dbReference type="Proteomes" id="UP001054889"/>
    </source>
</evidence>
<protein>
    <submittedName>
        <fullName evidence="1">Uncharacterized protein</fullName>
    </submittedName>
</protein>
<dbReference type="AlphaFoldDB" id="A0AAV5FRY1"/>
<evidence type="ECO:0000313" key="1">
    <source>
        <dbReference type="EMBL" id="GJN37490.1"/>
    </source>
</evidence>
<keyword evidence="2" id="KW-1185">Reference proteome</keyword>
<sequence>MSPQQRIEQKLILYGIPQEQLQEHQEGLLLYVEEHKEQIPDIVKLILSAGTDILESRKTSKKDASSSSSGDAYIESLSWLQWLMFNHEPEAMLEDLEHSSRRRASSLWFCLGAE</sequence>